<evidence type="ECO:0000256" key="2">
    <source>
        <dbReference type="SAM" id="SignalP"/>
    </source>
</evidence>
<dbReference type="AlphaFoldDB" id="A0AAU9VY57"/>
<evidence type="ECO:0000256" key="1">
    <source>
        <dbReference type="SAM" id="Phobius"/>
    </source>
</evidence>
<accession>A0AAU9VY57</accession>
<dbReference type="Proteomes" id="UP001159428">
    <property type="component" value="Unassembled WGS sequence"/>
</dbReference>
<sequence length="423" mass="46174">MWSLVLGLALIFSSSCVHSKQCLYYSDCSGDEECCMVSNTCTPRDKCVICHYDAECSTGKKCLKQSGLYAGLCVDAVDMTTESPSFTVPDPDTETIQPQVTGDVSCIYDTDCSEGEDCDDGSCISSVPDDSSSDSDGLDIGYIFLIIILVFVKILLWAACLRMRYKRRVYQRMAIVVPTRQTTTTVNTTTAAIINHPYVSLPPCAALQPGYAYSYPDVIGGAEASPLPPGAPPPYDSLGLEGKGNIESKEEVRQEIAVSNFVEGVASPMQCAPTPGYNFHMVFGRQGNENNTALSYGRYRQQRRIVTLTVAQAEQTDMRQNTASPRAICDDEVQPRNAYSNAMVVDVGDVTPHLPFDAPPPYRSSTFEQSKTVNQKPANVVEMQTGSFTSNPRHWVSFKEEDASVLPAIAGAQPEGSEKPRKY</sequence>
<reference evidence="3 4" key="1">
    <citation type="submission" date="2022-05" db="EMBL/GenBank/DDBJ databases">
        <authorList>
            <consortium name="Genoscope - CEA"/>
            <person name="William W."/>
        </authorList>
    </citation>
    <scope>NUCLEOTIDE SEQUENCE [LARGE SCALE GENOMIC DNA]</scope>
</reference>
<comment type="caution">
    <text evidence="3">The sequence shown here is derived from an EMBL/GenBank/DDBJ whole genome shotgun (WGS) entry which is preliminary data.</text>
</comment>
<dbReference type="EMBL" id="CALNXJ010000005">
    <property type="protein sequence ID" value="CAH3039965.1"/>
    <property type="molecule type" value="Genomic_DNA"/>
</dbReference>
<protein>
    <submittedName>
        <fullName evidence="3">Uncharacterized protein</fullName>
    </submittedName>
</protein>
<keyword evidence="1" id="KW-1133">Transmembrane helix</keyword>
<feature type="signal peptide" evidence="2">
    <location>
        <begin position="1"/>
        <end position="19"/>
    </location>
</feature>
<gene>
    <name evidence="3" type="ORF">PMEA_00025564</name>
</gene>
<organism evidence="3 4">
    <name type="scientific">Pocillopora meandrina</name>
    <dbReference type="NCBI Taxonomy" id="46732"/>
    <lineage>
        <taxon>Eukaryota</taxon>
        <taxon>Metazoa</taxon>
        <taxon>Cnidaria</taxon>
        <taxon>Anthozoa</taxon>
        <taxon>Hexacorallia</taxon>
        <taxon>Scleractinia</taxon>
        <taxon>Astrocoeniina</taxon>
        <taxon>Pocilloporidae</taxon>
        <taxon>Pocillopora</taxon>
    </lineage>
</organism>
<keyword evidence="1" id="KW-0812">Transmembrane</keyword>
<keyword evidence="2" id="KW-0732">Signal</keyword>
<keyword evidence="4" id="KW-1185">Reference proteome</keyword>
<evidence type="ECO:0000313" key="3">
    <source>
        <dbReference type="EMBL" id="CAH3039965.1"/>
    </source>
</evidence>
<keyword evidence="1" id="KW-0472">Membrane</keyword>
<evidence type="ECO:0000313" key="4">
    <source>
        <dbReference type="Proteomes" id="UP001159428"/>
    </source>
</evidence>
<name>A0AAU9VY57_9CNID</name>
<feature type="transmembrane region" description="Helical" evidence="1">
    <location>
        <begin position="140"/>
        <end position="163"/>
    </location>
</feature>
<proteinExistence type="predicted"/>
<feature type="chain" id="PRO_5043460072" evidence="2">
    <location>
        <begin position="20"/>
        <end position="423"/>
    </location>
</feature>